<feature type="non-terminal residue" evidence="2">
    <location>
        <position position="1"/>
    </location>
</feature>
<protein>
    <submittedName>
        <fullName evidence="2">Uncharacterized protein</fullName>
    </submittedName>
</protein>
<name>A0A0C9TPM2_PAXIN</name>
<proteinExistence type="predicted"/>
<dbReference type="OrthoDB" id="2677494at2759"/>
<accession>A0A0C9TPM2</accession>
<feature type="region of interest" description="Disordered" evidence="1">
    <location>
        <begin position="51"/>
        <end position="87"/>
    </location>
</feature>
<organism evidence="2 3">
    <name type="scientific">Paxillus involutus ATCC 200175</name>
    <dbReference type="NCBI Taxonomy" id="664439"/>
    <lineage>
        <taxon>Eukaryota</taxon>
        <taxon>Fungi</taxon>
        <taxon>Dikarya</taxon>
        <taxon>Basidiomycota</taxon>
        <taxon>Agaricomycotina</taxon>
        <taxon>Agaricomycetes</taxon>
        <taxon>Agaricomycetidae</taxon>
        <taxon>Boletales</taxon>
        <taxon>Paxilineae</taxon>
        <taxon>Paxillaceae</taxon>
        <taxon>Paxillus</taxon>
    </lineage>
</organism>
<evidence type="ECO:0000256" key="1">
    <source>
        <dbReference type="SAM" id="MobiDB-lite"/>
    </source>
</evidence>
<dbReference type="EMBL" id="KN819441">
    <property type="protein sequence ID" value="KIJ09702.1"/>
    <property type="molecule type" value="Genomic_DNA"/>
</dbReference>
<dbReference type="HOGENOM" id="CLU_009487_3_1_1"/>
<gene>
    <name evidence="2" type="ORF">PAXINDRAFT_87106</name>
</gene>
<sequence length="87" mass="9379">LASEESGWHFAASNATIKQLEGFNIEDMARGIEKGAPRTWKFIGALLGDGDVEKEADGDTPAVDDEPSAGSDSDDSYWDEVDEIDLC</sequence>
<evidence type="ECO:0000313" key="3">
    <source>
        <dbReference type="Proteomes" id="UP000053647"/>
    </source>
</evidence>
<reference evidence="3" key="2">
    <citation type="submission" date="2015-01" db="EMBL/GenBank/DDBJ databases">
        <title>Evolutionary Origins and Diversification of the Mycorrhizal Mutualists.</title>
        <authorList>
            <consortium name="DOE Joint Genome Institute"/>
            <consortium name="Mycorrhizal Genomics Consortium"/>
            <person name="Kohler A."/>
            <person name="Kuo A."/>
            <person name="Nagy L.G."/>
            <person name="Floudas D."/>
            <person name="Copeland A."/>
            <person name="Barry K.W."/>
            <person name="Cichocki N."/>
            <person name="Veneault-Fourrey C."/>
            <person name="LaButti K."/>
            <person name="Lindquist E.A."/>
            <person name="Lipzen A."/>
            <person name="Lundell T."/>
            <person name="Morin E."/>
            <person name="Murat C."/>
            <person name="Riley R."/>
            <person name="Ohm R."/>
            <person name="Sun H."/>
            <person name="Tunlid A."/>
            <person name="Henrissat B."/>
            <person name="Grigoriev I.V."/>
            <person name="Hibbett D.S."/>
            <person name="Martin F."/>
        </authorList>
    </citation>
    <scope>NUCLEOTIDE SEQUENCE [LARGE SCALE GENOMIC DNA]</scope>
    <source>
        <strain evidence="3">ATCC 200175</strain>
    </source>
</reference>
<evidence type="ECO:0000313" key="2">
    <source>
        <dbReference type="EMBL" id="KIJ09702.1"/>
    </source>
</evidence>
<keyword evidence="3" id="KW-1185">Reference proteome</keyword>
<reference evidence="2 3" key="1">
    <citation type="submission" date="2014-06" db="EMBL/GenBank/DDBJ databases">
        <authorList>
            <consortium name="DOE Joint Genome Institute"/>
            <person name="Kuo A."/>
            <person name="Kohler A."/>
            <person name="Nagy L.G."/>
            <person name="Floudas D."/>
            <person name="Copeland A."/>
            <person name="Barry K.W."/>
            <person name="Cichocki N."/>
            <person name="Veneault-Fourrey C."/>
            <person name="LaButti K."/>
            <person name="Lindquist E.A."/>
            <person name="Lipzen A."/>
            <person name="Lundell T."/>
            <person name="Morin E."/>
            <person name="Murat C."/>
            <person name="Sun H."/>
            <person name="Tunlid A."/>
            <person name="Henrissat B."/>
            <person name="Grigoriev I.V."/>
            <person name="Hibbett D.S."/>
            <person name="Martin F."/>
            <person name="Nordberg H.P."/>
            <person name="Cantor M.N."/>
            <person name="Hua S.X."/>
        </authorList>
    </citation>
    <scope>NUCLEOTIDE SEQUENCE [LARGE SCALE GENOMIC DNA]</scope>
    <source>
        <strain evidence="2 3">ATCC 200175</strain>
    </source>
</reference>
<feature type="compositionally biased region" description="Acidic residues" evidence="1">
    <location>
        <begin position="58"/>
        <end position="87"/>
    </location>
</feature>
<dbReference type="AlphaFoldDB" id="A0A0C9TPM2"/>
<dbReference type="Proteomes" id="UP000053647">
    <property type="component" value="Unassembled WGS sequence"/>
</dbReference>